<evidence type="ECO:0000313" key="6">
    <source>
        <dbReference type="EMBL" id="KRT59531.1"/>
    </source>
</evidence>
<dbReference type="PROSITE" id="PS51257">
    <property type="entry name" value="PROKAR_LIPOPROTEIN"/>
    <property type="match status" value="1"/>
</dbReference>
<dbReference type="InterPro" id="IPR000914">
    <property type="entry name" value="SBP_5_dom"/>
</dbReference>
<organism evidence="5 8">
    <name type="scientific">endosymbiont of Ridgeia piscesae</name>
    <dbReference type="NCBI Taxonomy" id="54398"/>
    <lineage>
        <taxon>Bacteria</taxon>
        <taxon>Pseudomonadati</taxon>
        <taxon>Pseudomonadota</taxon>
        <taxon>Gammaproteobacteria</taxon>
        <taxon>sulfur-oxidizing symbionts</taxon>
    </lineage>
</organism>
<dbReference type="Gene3D" id="3.40.190.10">
    <property type="entry name" value="Periplasmic binding protein-like II"/>
    <property type="match status" value="1"/>
</dbReference>
<dbReference type="Proteomes" id="UP000051634">
    <property type="component" value="Unassembled WGS sequence"/>
</dbReference>
<dbReference type="RefSeq" id="WP_057955804.1">
    <property type="nucleotide sequence ID" value="NZ_KQ556893.1"/>
</dbReference>
<dbReference type="Gene3D" id="3.10.105.10">
    <property type="entry name" value="Dipeptide-binding Protein, Domain 3"/>
    <property type="match status" value="1"/>
</dbReference>
<evidence type="ECO:0000313" key="5">
    <source>
        <dbReference type="EMBL" id="KRT56190.1"/>
    </source>
</evidence>
<dbReference type="InterPro" id="IPR030678">
    <property type="entry name" value="Peptide/Ni-bd"/>
</dbReference>
<comment type="caution">
    <text evidence="5">The sequence shown here is derived from an EMBL/GenBank/DDBJ whole genome shotgun (WGS) entry which is preliminary data.</text>
</comment>
<evidence type="ECO:0000256" key="3">
    <source>
        <dbReference type="ARBA" id="ARBA00022729"/>
    </source>
</evidence>
<dbReference type="AlphaFoldDB" id="A0A0T5Z103"/>
<evidence type="ECO:0000256" key="1">
    <source>
        <dbReference type="ARBA" id="ARBA00005695"/>
    </source>
</evidence>
<comment type="similarity">
    <text evidence="1">Belongs to the bacterial solute-binding protein 5 family.</text>
</comment>
<protein>
    <submittedName>
        <fullName evidence="5">ABC-type transport system, periplasmic component</fullName>
    </submittedName>
    <submittedName>
        <fullName evidence="6">Peptide/nickel transport system substrate-binding protein</fullName>
    </submittedName>
</protein>
<evidence type="ECO:0000256" key="2">
    <source>
        <dbReference type="ARBA" id="ARBA00022448"/>
    </source>
</evidence>
<dbReference type="STRING" id="54398.Ga0074115_13411"/>
<evidence type="ECO:0000313" key="8">
    <source>
        <dbReference type="Proteomes" id="UP000051634"/>
    </source>
</evidence>
<dbReference type="Proteomes" id="UP000051276">
    <property type="component" value="Unassembled WGS sequence"/>
</dbReference>
<dbReference type="InterPro" id="IPR039424">
    <property type="entry name" value="SBP_5"/>
</dbReference>
<dbReference type="GO" id="GO:0043190">
    <property type="term" value="C:ATP-binding cassette (ABC) transporter complex"/>
    <property type="evidence" value="ECO:0007669"/>
    <property type="project" value="InterPro"/>
</dbReference>
<evidence type="ECO:0000259" key="4">
    <source>
        <dbReference type="Pfam" id="PF00496"/>
    </source>
</evidence>
<dbReference type="EMBL" id="LDXT01000063">
    <property type="protein sequence ID" value="KRT56190.1"/>
    <property type="molecule type" value="Genomic_DNA"/>
</dbReference>
<name>A0A0T5Z103_9GAMM</name>
<dbReference type="EMBL" id="LMXI01000141">
    <property type="protein sequence ID" value="KRT59531.1"/>
    <property type="molecule type" value="Genomic_DNA"/>
</dbReference>
<dbReference type="Pfam" id="PF00496">
    <property type="entry name" value="SBP_bac_5"/>
    <property type="match status" value="1"/>
</dbReference>
<reference evidence="7 8" key="1">
    <citation type="submission" date="2015-11" db="EMBL/GenBank/DDBJ databases">
        <title>The genome of Candidatus Endoriftia persephone in Ridgeia piscesae and population structure of the North Eastern Pacific vestimentiferan symbionts.</title>
        <authorList>
            <person name="Perez M."/>
            <person name="Juniper K.S."/>
        </authorList>
    </citation>
    <scope>NUCLEOTIDE SEQUENCE [LARGE SCALE GENOMIC DNA]</scope>
    <source>
        <strain evidence="6">Ind10</strain>
        <strain evidence="5">Ind11</strain>
    </source>
</reference>
<keyword evidence="2" id="KW-0813">Transport</keyword>
<feature type="domain" description="Solute-binding protein family 5" evidence="4">
    <location>
        <begin position="82"/>
        <end position="400"/>
    </location>
</feature>
<dbReference type="GO" id="GO:1904680">
    <property type="term" value="F:peptide transmembrane transporter activity"/>
    <property type="evidence" value="ECO:0007669"/>
    <property type="project" value="TreeGrafter"/>
</dbReference>
<dbReference type="PIRSF" id="PIRSF002741">
    <property type="entry name" value="MppA"/>
    <property type="match status" value="1"/>
</dbReference>
<keyword evidence="3" id="KW-0732">Signal</keyword>
<dbReference type="GO" id="GO:0030288">
    <property type="term" value="C:outer membrane-bounded periplasmic space"/>
    <property type="evidence" value="ECO:0007669"/>
    <property type="project" value="UniProtKB-ARBA"/>
</dbReference>
<dbReference type="OrthoDB" id="9801912at2"/>
<proteinExistence type="inferred from homology"/>
<sequence length="500" mass="56446">MFARLLLSLGLILSLSGCDQPAEPDRIRFGIASAPLNLDPRFATDATSERINRLLYQRLIDFDARGMPVPGIASWQQLSPHHYRFTLLSPRPRFSDGATLSAADVAATYRFVLDLENGSPHRSALALIEQIAVVDQETIDFHLARADALFPAYLVLGILPKRLIQSAHDFHQQPLGSGPFRFLAHPGPGQLLLERRSDGQRIELVEVKNPTVRLLKLLRGEIDLLQNDLSPELLGLLREEREVQVDARPGSNFSYIGLNLADPLTGNPLIRQALAHGIDRAAIIQHLFRGDARPAEAIFPPEHWAGAAELPPYVYDPERARALLREAGFGPDRPLRLSYKTSSDPFRLRLAVILQSQLRHIGVEIEIHSYDWGTFFGDIKAGRFQLYSLSWVGVRTPDIFRYIFASDSLPPGGANRGRYASPEVDRLIDQAEGTENLQQRALRYRQIEQILHRDLPYIPLWYEHQYSASAERLEGYRLMADGNYDGLQNVVLNLEQRERQ</sequence>
<keyword evidence="8" id="KW-1185">Reference proteome</keyword>
<dbReference type="PANTHER" id="PTHR30290">
    <property type="entry name" value="PERIPLASMIC BINDING COMPONENT OF ABC TRANSPORTER"/>
    <property type="match status" value="1"/>
</dbReference>
<dbReference type="Gene3D" id="3.90.76.10">
    <property type="entry name" value="Dipeptide-binding Protein, Domain 1"/>
    <property type="match status" value="1"/>
</dbReference>
<dbReference type="GO" id="GO:0015833">
    <property type="term" value="P:peptide transport"/>
    <property type="evidence" value="ECO:0007669"/>
    <property type="project" value="TreeGrafter"/>
</dbReference>
<dbReference type="PANTHER" id="PTHR30290:SF9">
    <property type="entry name" value="OLIGOPEPTIDE-BINDING PROTEIN APPA"/>
    <property type="match status" value="1"/>
</dbReference>
<dbReference type="SUPFAM" id="SSF53850">
    <property type="entry name" value="Periplasmic binding protein-like II"/>
    <property type="match status" value="1"/>
</dbReference>
<gene>
    <name evidence="5" type="ORF">Ga0074115_13411</name>
    <name evidence="6" type="ORF">Ga0076813_155321</name>
</gene>
<accession>A0A0T5Z103</accession>
<dbReference type="CDD" id="cd00995">
    <property type="entry name" value="PBP2_NikA_DppA_OppA_like"/>
    <property type="match status" value="1"/>
</dbReference>
<evidence type="ECO:0000313" key="7">
    <source>
        <dbReference type="Proteomes" id="UP000051276"/>
    </source>
</evidence>